<comment type="similarity">
    <text evidence="1 5">Belongs to the CoaE family.</text>
</comment>
<reference evidence="8" key="1">
    <citation type="submission" date="2019-02" db="EMBL/GenBank/DDBJ databases">
        <title>Isolation and identification of novel species under the genus Muribaculum.</title>
        <authorList>
            <person name="Miyake S."/>
            <person name="Ding Y."/>
            <person name="Low A."/>
            <person name="Soh M."/>
            <person name="Seedorf H."/>
        </authorList>
    </citation>
    <scope>NUCLEOTIDE SEQUENCE [LARGE SCALE GENOMIC DNA]</scope>
    <source>
        <strain evidence="8">H5</strain>
    </source>
</reference>
<dbReference type="GO" id="GO:0004140">
    <property type="term" value="F:dephospho-CoA kinase activity"/>
    <property type="evidence" value="ECO:0007669"/>
    <property type="project" value="UniProtKB-UniRule"/>
</dbReference>
<feature type="binding site" evidence="5">
    <location>
        <begin position="10"/>
        <end position="15"/>
    </location>
    <ligand>
        <name>ATP</name>
        <dbReference type="ChEBI" id="CHEBI:30616"/>
    </ligand>
</feature>
<evidence type="ECO:0000256" key="4">
    <source>
        <dbReference type="ARBA" id="ARBA00022993"/>
    </source>
</evidence>
<dbReference type="EMBL" id="CP039396">
    <property type="protein sequence ID" value="QCD40848.1"/>
    <property type="molecule type" value="Genomic_DNA"/>
</dbReference>
<keyword evidence="4 5" id="KW-0173">Coenzyme A biosynthesis</keyword>
<dbReference type="Pfam" id="PF01121">
    <property type="entry name" value="CoaE"/>
    <property type="match status" value="1"/>
</dbReference>
<dbReference type="Gene3D" id="3.40.50.300">
    <property type="entry name" value="P-loop containing nucleotide triphosphate hydrolases"/>
    <property type="match status" value="1"/>
</dbReference>
<dbReference type="InterPro" id="IPR001977">
    <property type="entry name" value="Depp_CoAkinase"/>
</dbReference>
<name>A0A4V1D2V7_9BACT</name>
<dbReference type="SUPFAM" id="SSF52540">
    <property type="entry name" value="P-loop containing nucleoside triphosphate hydrolases"/>
    <property type="match status" value="1"/>
</dbReference>
<keyword evidence="5 7" id="KW-0808">Transferase</keyword>
<dbReference type="GO" id="GO:0005737">
    <property type="term" value="C:cytoplasm"/>
    <property type="evidence" value="ECO:0007669"/>
    <property type="project" value="UniProtKB-SubCell"/>
</dbReference>
<dbReference type="NCBIfam" id="TIGR00152">
    <property type="entry name" value="dephospho-CoA kinase"/>
    <property type="match status" value="1"/>
</dbReference>
<comment type="function">
    <text evidence="5">Catalyzes the phosphorylation of the 3'-hydroxyl group of dephosphocoenzyme A to form coenzyme A.</text>
</comment>
<comment type="catalytic activity">
    <reaction evidence="5">
        <text>3'-dephospho-CoA + ATP = ADP + CoA + H(+)</text>
        <dbReference type="Rhea" id="RHEA:18245"/>
        <dbReference type="ChEBI" id="CHEBI:15378"/>
        <dbReference type="ChEBI" id="CHEBI:30616"/>
        <dbReference type="ChEBI" id="CHEBI:57287"/>
        <dbReference type="ChEBI" id="CHEBI:57328"/>
        <dbReference type="ChEBI" id="CHEBI:456216"/>
        <dbReference type="EC" id="2.7.1.24"/>
    </reaction>
</comment>
<comment type="subcellular location">
    <subcellularLocation>
        <location evidence="5">Cytoplasm</location>
    </subcellularLocation>
</comment>
<accession>A0A4V1D2V7</accession>
<dbReference type="KEGG" id="ddb:E7747_00070"/>
<dbReference type="EC" id="2.7.1.24" evidence="5 6"/>
<sequence length="196" mass="21907">MLTAISGGIGCGKTVVSHIVMAMGYPVYDCDSRAAVIMDTDSSIKRDIAVKVHSGCITDDGRIDRRRLSEVVFGDYEALQRLNAIVHSAVRRDLASWYECNGKVDCFVETAILYQSGLDKMVDEVWEVDAPLDLRVERVMVRNGFDRSQVLSRIASQDRFIPDSPHRCVRRIVNDGVEPLLPQIEAALNTRIMAHI</sequence>
<keyword evidence="2 5" id="KW-0547">Nucleotide-binding</keyword>
<organism evidence="7 8">
    <name type="scientific">Duncaniella dubosii</name>
    <dbReference type="NCBI Taxonomy" id="2518971"/>
    <lineage>
        <taxon>Bacteria</taxon>
        <taxon>Pseudomonadati</taxon>
        <taxon>Bacteroidota</taxon>
        <taxon>Bacteroidia</taxon>
        <taxon>Bacteroidales</taxon>
        <taxon>Muribaculaceae</taxon>
        <taxon>Duncaniella</taxon>
    </lineage>
</organism>
<dbReference type="UniPathway" id="UPA00241">
    <property type="reaction ID" value="UER00356"/>
</dbReference>
<dbReference type="Proteomes" id="UP000297149">
    <property type="component" value="Chromosome"/>
</dbReference>
<dbReference type="PANTHER" id="PTHR10695">
    <property type="entry name" value="DEPHOSPHO-COA KINASE-RELATED"/>
    <property type="match status" value="1"/>
</dbReference>
<dbReference type="PANTHER" id="PTHR10695:SF46">
    <property type="entry name" value="BIFUNCTIONAL COENZYME A SYNTHASE-RELATED"/>
    <property type="match status" value="1"/>
</dbReference>
<evidence type="ECO:0000256" key="6">
    <source>
        <dbReference type="NCBIfam" id="TIGR00152"/>
    </source>
</evidence>
<keyword evidence="8" id="KW-1185">Reference proteome</keyword>
<evidence type="ECO:0000256" key="3">
    <source>
        <dbReference type="ARBA" id="ARBA00022840"/>
    </source>
</evidence>
<comment type="pathway">
    <text evidence="5">Cofactor biosynthesis; coenzyme A biosynthesis; CoA from (R)-pantothenate: step 5/5.</text>
</comment>
<evidence type="ECO:0000256" key="2">
    <source>
        <dbReference type="ARBA" id="ARBA00022741"/>
    </source>
</evidence>
<gene>
    <name evidence="5 7" type="primary">coaE</name>
    <name evidence="7" type="ORF">E7747_00070</name>
</gene>
<keyword evidence="5" id="KW-0963">Cytoplasm</keyword>
<dbReference type="InterPro" id="IPR027417">
    <property type="entry name" value="P-loop_NTPase"/>
</dbReference>
<keyword evidence="3 5" id="KW-0067">ATP-binding</keyword>
<dbReference type="AlphaFoldDB" id="A0A4V1D2V7"/>
<proteinExistence type="inferred from homology"/>
<evidence type="ECO:0000313" key="7">
    <source>
        <dbReference type="EMBL" id="QCD40848.1"/>
    </source>
</evidence>
<evidence type="ECO:0000313" key="8">
    <source>
        <dbReference type="Proteomes" id="UP000297149"/>
    </source>
</evidence>
<keyword evidence="5 7" id="KW-0418">Kinase</keyword>
<dbReference type="GO" id="GO:0015937">
    <property type="term" value="P:coenzyme A biosynthetic process"/>
    <property type="evidence" value="ECO:0007669"/>
    <property type="project" value="UniProtKB-UniRule"/>
</dbReference>
<dbReference type="GO" id="GO:0005524">
    <property type="term" value="F:ATP binding"/>
    <property type="evidence" value="ECO:0007669"/>
    <property type="project" value="UniProtKB-UniRule"/>
</dbReference>
<protein>
    <recommendedName>
        <fullName evidence="5 6">Dephospho-CoA kinase</fullName>
        <ecNumber evidence="5 6">2.7.1.24</ecNumber>
    </recommendedName>
    <alternativeName>
        <fullName evidence="5">Dephosphocoenzyme A kinase</fullName>
    </alternativeName>
</protein>
<evidence type="ECO:0000256" key="1">
    <source>
        <dbReference type="ARBA" id="ARBA00009018"/>
    </source>
</evidence>
<dbReference type="RefSeq" id="WP_136413289.1">
    <property type="nucleotide sequence ID" value="NZ_CAXHQF010000034.1"/>
</dbReference>
<dbReference type="CDD" id="cd02022">
    <property type="entry name" value="DPCK"/>
    <property type="match status" value="1"/>
</dbReference>
<evidence type="ECO:0000256" key="5">
    <source>
        <dbReference type="HAMAP-Rule" id="MF_00376"/>
    </source>
</evidence>
<dbReference type="PROSITE" id="PS51219">
    <property type="entry name" value="DPCK"/>
    <property type="match status" value="1"/>
</dbReference>
<dbReference type="HAMAP" id="MF_00376">
    <property type="entry name" value="Dephospho_CoA_kinase"/>
    <property type="match status" value="1"/>
</dbReference>